<keyword evidence="3" id="KW-1185">Reference proteome</keyword>
<dbReference type="STRING" id="591205.SAMN05421538_101631"/>
<dbReference type="InterPro" id="IPR007076">
    <property type="entry name" value="TfoX_N"/>
</dbReference>
<dbReference type="SUPFAM" id="SSF159894">
    <property type="entry name" value="YgaC/TfoX-N like"/>
    <property type="match status" value="1"/>
</dbReference>
<dbReference type="Pfam" id="PF04993">
    <property type="entry name" value="TfoX_N"/>
    <property type="match status" value="1"/>
</dbReference>
<reference evidence="2 3" key="1">
    <citation type="submission" date="2016-10" db="EMBL/GenBank/DDBJ databases">
        <authorList>
            <person name="de Groot N.N."/>
        </authorList>
    </citation>
    <scope>NUCLEOTIDE SEQUENCE [LARGE SCALE GENOMIC DNA]</scope>
    <source>
        <strain evidence="2 3">DSM 22220</strain>
    </source>
</reference>
<dbReference type="Proteomes" id="UP000199344">
    <property type="component" value="Unassembled WGS sequence"/>
</dbReference>
<sequence>MMGGLFFLRGGNMACGVTGGRLMVRLGKAGAAEALTAPEVEPLEIGGGRTADAFVTIDPAAIAEETALKGWVARGVAFADALPAKAQRRK</sequence>
<proteinExistence type="predicted"/>
<dbReference type="Gene3D" id="3.30.1460.30">
    <property type="entry name" value="YgaC/TfoX-N like chaperone"/>
    <property type="match status" value="1"/>
</dbReference>
<dbReference type="AlphaFoldDB" id="A0A1G6UW58"/>
<gene>
    <name evidence="2" type="ORF">SAMN05421538_101631</name>
</gene>
<evidence type="ECO:0000259" key="1">
    <source>
        <dbReference type="Pfam" id="PF04993"/>
    </source>
</evidence>
<organism evidence="2 3">
    <name type="scientific">Paracoccus isoporae</name>
    <dbReference type="NCBI Taxonomy" id="591205"/>
    <lineage>
        <taxon>Bacteria</taxon>
        <taxon>Pseudomonadati</taxon>
        <taxon>Pseudomonadota</taxon>
        <taxon>Alphaproteobacteria</taxon>
        <taxon>Rhodobacterales</taxon>
        <taxon>Paracoccaceae</taxon>
        <taxon>Paracoccus</taxon>
    </lineage>
</organism>
<accession>A0A1G6UW58</accession>
<name>A0A1G6UW58_9RHOB</name>
<protein>
    <submittedName>
        <fullName evidence="2">TfoX N-terminal domain-containing protein</fullName>
    </submittedName>
</protein>
<evidence type="ECO:0000313" key="3">
    <source>
        <dbReference type="Proteomes" id="UP000199344"/>
    </source>
</evidence>
<dbReference type="EMBL" id="FNAH01000001">
    <property type="protein sequence ID" value="SDD44887.1"/>
    <property type="molecule type" value="Genomic_DNA"/>
</dbReference>
<feature type="domain" description="TfoX N-terminal" evidence="1">
    <location>
        <begin position="1"/>
        <end position="79"/>
    </location>
</feature>
<evidence type="ECO:0000313" key="2">
    <source>
        <dbReference type="EMBL" id="SDD44887.1"/>
    </source>
</evidence>